<keyword evidence="7 11" id="KW-0472">Membrane</keyword>
<feature type="transmembrane region" description="Helical" evidence="11">
    <location>
        <begin position="80"/>
        <end position="107"/>
    </location>
</feature>
<reference evidence="13 14" key="1">
    <citation type="submission" date="2024-04" db="EMBL/GenBank/DDBJ databases">
        <authorList>
            <person name="Rising A."/>
            <person name="Reimegard J."/>
            <person name="Sonavane S."/>
            <person name="Akerstrom W."/>
            <person name="Nylinder S."/>
            <person name="Hedman E."/>
            <person name="Kallberg Y."/>
        </authorList>
    </citation>
    <scope>NUCLEOTIDE SEQUENCE [LARGE SCALE GENOMIC DNA]</scope>
</reference>
<dbReference type="EMBL" id="CAXIEN010000206">
    <property type="protein sequence ID" value="CAL1286572.1"/>
    <property type="molecule type" value="Genomic_DNA"/>
</dbReference>
<evidence type="ECO:0000256" key="8">
    <source>
        <dbReference type="ARBA" id="ARBA00023170"/>
    </source>
</evidence>
<dbReference type="CDD" id="cd14993">
    <property type="entry name" value="7tmA_CCKR-like"/>
    <property type="match status" value="1"/>
</dbReference>
<dbReference type="SMART" id="SM01381">
    <property type="entry name" value="7TM_GPCR_Srsx"/>
    <property type="match status" value="1"/>
</dbReference>
<protein>
    <recommendedName>
        <fullName evidence="12">G-protein coupled receptors family 1 profile domain-containing protein</fullName>
    </recommendedName>
</protein>
<dbReference type="PROSITE" id="PS00237">
    <property type="entry name" value="G_PROTEIN_RECEP_F1_1"/>
    <property type="match status" value="1"/>
</dbReference>
<proteinExistence type="inferred from homology"/>
<dbReference type="SUPFAM" id="SSF81321">
    <property type="entry name" value="Family A G protein-coupled receptor-like"/>
    <property type="match status" value="1"/>
</dbReference>
<dbReference type="InterPro" id="IPR017452">
    <property type="entry name" value="GPCR_Rhodpsn_7TM"/>
</dbReference>
<evidence type="ECO:0000256" key="1">
    <source>
        <dbReference type="ARBA" id="ARBA00004651"/>
    </source>
</evidence>
<dbReference type="GO" id="GO:0042277">
    <property type="term" value="F:peptide binding"/>
    <property type="evidence" value="ECO:0007669"/>
    <property type="project" value="TreeGrafter"/>
</dbReference>
<comment type="similarity">
    <text evidence="2 10">Belongs to the G-protein coupled receptor 1 family.</text>
</comment>
<feature type="transmembrane region" description="Helical" evidence="11">
    <location>
        <begin position="242"/>
        <end position="267"/>
    </location>
</feature>
<dbReference type="PRINTS" id="PR00237">
    <property type="entry name" value="GPCRRHODOPSN"/>
</dbReference>
<keyword evidence="3" id="KW-1003">Cell membrane</keyword>
<dbReference type="InterPro" id="IPR000611">
    <property type="entry name" value="NPY_rcpt"/>
</dbReference>
<dbReference type="GO" id="GO:0032870">
    <property type="term" value="P:cellular response to hormone stimulus"/>
    <property type="evidence" value="ECO:0007669"/>
    <property type="project" value="TreeGrafter"/>
</dbReference>
<keyword evidence="8 10" id="KW-0675">Receptor</keyword>
<keyword evidence="4 10" id="KW-0812">Transmembrane</keyword>
<dbReference type="InterPro" id="IPR000276">
    <property type="entry name" value="GPCR_Rhodpsn"/>
</dbReference>
<keyword evidence="5 11" id="KW-1133">Transmembrane helix</keyword>
<dbReference type="PRINTS" id="PR01012">
    <property type="entry name" value="NRPEPTIDEYR"/>
</dbReference>
<sequence>MLEINFSAEELIASLSPMAQTRPQFTTPSSNTDLFTHTRLLEETLDSNLELNLTSTINSNASDSEYGNVTHPWYRHSPEITAVFCVAYSLVFVLGILGNSFVVSVVMRSPRMRTVTNYFIVNLALADILVLIFCLPATLLGNIIFPWVLGLFMCKSVSYLQGVSVSASINTLVAISIDRFVAICYPLKCQMTTSIARKIIALIWVFSLFITLPWALYFELETVNSDIHYCVERWPHEESEKAYFLGANLVLCYVLPLCVISLCYIGIWIKVWRRSIPGETKGTNADVVMQRSKLKVVKMMVIVVVLFALSWLPLYIIFTMVKMGITMEENSTSEKILVVMVPIAQWLGASNSCINPVLYTFCNKKFRKGFLAIIKSRSCCGTLRYETTHKGTKSTVLRSTFKSRCETQTEYVNSSQV</sequence>
<evidence type="ECO:0000256" key="5">
    <source>
        <dbReference type="ARBA" id="ARBA00022989"/>
    </source>
</evidence>
<comment type="subcellular location">
    <subcellularLocation>
        <location evidence="1">Cell membrane</location>
        <topology evidence="1">Multi-pass membrane protein</topology>
    </subcellularLocation>
</comment>
<evidence type="ECO:0000256" key="11">
    <source>
        <dbReference type="SAM" id="Phobius"/>
    </source>
</evidence>
<feature type="transmembrane region" description="Helical" evidence="11">
    <location>
        <begin position="165"/>
        <end position="187"/>
    </location>
</feature>
<evidence type="ECO:0000256" key="6">
    <source>
        <dbReference type="ARBA" id="ARBA00023040"/>
    </source>
</evidence>
<dbReference type="PANTHER" id="PTHR24241">
    <property type="entry name" value="NEUROPEPTIDE RECEPTOR-RELATED G-PROTEIN COUPLED RECEPTOR"/>
    <property type="match status" value="1"/>
</dbReference>
<dbReference type="GO" id="GO:0005886">
    <property type="term" value="C:plasma membrane"/>
    <property type="evidence" value="ECO:0007669"/>
    <property type="project" value="UniProtKB-SubCell"/>
</dbReference>
<dbReference type="PROSITE" id="PS50262">
    <property type="entry name" value="G_PROTEIN_RECEP_F1_2"/>
    <property type="match status" value="1"/>
</dbReference>
<comment type="caution">
    <text evidence="13">The sequence shown here is derived from an EMBL/GenBank/DDBJ whole genome shotgun (WGS) entry which is preliminary data.</text>
</comment>
<evidence type="ECO:0000313" key="13">
    <source>
        <dbReference type="EMBL" id="CAL1286572.1"/>
    </source>
</evidence>
<dbReference type="Proteomes" id="UP001497382">
    <property type="component" value="Unassembled WGS sequence"/>
</dbReference>
<dbReference type="PANTHER" id="PTHR24241:SF76">
    <property type="entry name" value="NEUROPEPTIDE SIFAMIDE RECEPTOR"/>
    <property type="match status" value="1"/>
</dbReference>
<keyword evidence="9 10" id="KW-0807">Transducer</keyword>
<evidence type="ECO:0000256" key="10">
    <source>
        <dbReference type="RuleBase" id="RU000688"/>
    </source>
</evidence>
<feature type="transmembrane region" description="Helical" evidence="11">
    <location>
        <begin position="338"/>
        <end position="361"/>
    </location>
</feature>
<dbReference type="AlphaFoldDB" id="A0AAV2ARV9"/>
<dbReference type="Gene3D" id="1.20.1070.10">
    <property type="entry name" value="Rhodopsin 7-helix transmembrane proteins"/>
    <property type="match status" value="1"/>
</dbReference>
<evidence type="ECO:0000256" key="4">
    <source>
        <dbReference type="ARBA" id="ARBA00022692"/>
    </source>
</evidence>
<feature type="transmembrane region" description="Helical" evidence="11">
    <location>
        <begin position="199"/>
        <end position="217"/>
    </location>
</feature>
<keyword evidence="14" id="KW-1185">Reference proteome</keyword>
<keyword evidence="6 10" id="KW-0297">G-protein coupled receptor</keyword>
<gene>
    <name evidence="13" type="ORF">LARSCL_LOCUS14324</name>
</gene>
<accession>A0AAV2ARV9</accession>
<feature type="transmembrane region" description="Helical" evidence="11">
    <location>
        <begin position="119"/>
        <end position="145"/>
    </location>
</feature>
<name>A0AAV2ARV9_9ARAC</name>
<evidence type="ECO:0000256" key="3">
    <source>
        <dbReference type="ARBA" id="ARBA00022475"/>
    </source>
</evidence>
<evidence type="ECO:0000256" key="7">
    <source>
        <dbReference type="ARBA" id="ARBA00023136"/>
    </source>
</evidence>
<evidence type="ECO:0000256" key="2">
    <source>
        <dbReference type="ARBA" id="ARBA00010663"/>
    </source>
</evidence>
<feature type="transmembrane region" description="Helical" evidence="11">
    <location>
        <begin position="299"/>
        <end position="318"/>
    </location>
</feature>
<dbReference type="Pfam" id="PF00001">
    <property type="entry name" value="7tm_1"/>
    <property type="match status" value="1"/>
</dbReference>
<organism evidence="13 14">
    <name type="scientific">Larinioides sclopetarius</name>
    <dbReference type="NCBI Taxonomy" id="280406"/>
    <lineage>
        <taxon>Eukaryota</taxon>
        <taxon>Metazoa</taxon>
        <taxon>Ecdysozoa</taxon>
        <taxon>Arthropoda</taxon>
        <taxon>Chelicerata</taxon>
        <taxon>Arachnida</taxon>
        <taxon>Araneae</taxon>
        <taxon>Araneomorphae</taxon>
        <taxon>Entelegynae</taxon>
        <taxon>Araneoidea</taxon>
        <taxon>Araneidae</taxon>
        <taxon>Larinioides</taxon>
    </lineage>
</organism>
<dbReference type="GO" id="GO:0004983">
    <property type="term" value="F:neuropeptide Y receptor activity"/>
    <property type="evidence" value="ECO:0007669"/>
    <property type="project" value="InterPro"/>
</dbReference>
<evidence type="ECO:0000256" key="9">
    <source>
        <dbReference type="ARBA" id="ARBA00023224"/>
    </source>
</evidence>
<feature type="domain" description="G-protein coupled receptors family 1 profile" evidence="12">
    <location>
        <begin position="98"/>
        <end position="359"/>
    </location>
</feature>
<dbReference type="FunFam" id="1.20.1070.10:FF:000291">
    <property type="entry name" value="Predicted protein"/>
    <property type="match status" value="1"/>
</dbReference>
<evidence type="ECO:0000259" key="12">
    <source>
        <dbReference type="PROSITE" id="PS50262"/>
    </source>
</evidence>
<evidence type="ECO:0000313" key="14">
    <source>
        <dbReference type="Proteomes" id="UP001497382"/>
    </source>
</evidence>